<dbReference type="GO" id="GO:0015031">
    <property type="term" value="P:protein transport"/>
    <property type="evidence" value="ECO:0007669"/>
    <property type="project" value="UniProtKB-KW"/>
</dbReference>
<comment type="subcellular location">
    <subcellularLocation>
        <location evidence="1">Endoplasmic reticulum membrane</location>
        <topology evidence="1">Multi-pass membrane protein</topology>
    </subcellularLocation>
</comment>
<evidence type="ECO:0000256" key="8">
    <source>
        <dbReference type="ARBA" id="ARBA00022989"/>
    </source>
</evidence>
<dbReference type="PANTHER" id="PTHR10585">
    <property type="entry name" value="ER LUMEN PROTEIN RETAINING RECEPTOR"/>
    <property type="match status" value="1"/>
</dbReference>
<evidence type="ECO:0000313" key="12">
    <source>
        <dbReference type="EMBL" id="KAG5192641.1"/>
    </source>
</evidence>
<keyword evidence="7" id="KW-0653">Protein transport</keyword>
<feature type="transmembrane region" description="Helical" evidence="11">
    <location>
        <begin position="114"/>
        <end position="134"/>
    </location>
</feature>
<feature type="transmembrane region" description="Helical" evidence="11">
    <location>
        <begin position="50"/>
        <end position="73"/>
    </location>
</feature>
<accession>A0A836CR66</accession>
<dbReference type="InterPro" id="IPR000133">
    <property type="entry name" value="ER_ret_rcpt"/>
</dbReference>
<name>A0A836CR66_9STRA</name>
<protein>
    <submittedName>
        <fullName evidence="12">Er lumen protein retaining receptor 1</fullName>
    </submittedName>
</protein>
<reference evidence="12" key="1">
    <citation type="submission" date="2021-02" db="EMBL/GenBank/DDBJ databases">
        <title>First Annotated Genome of the Yellow-green Alga Tribonema minus.</title>
        <authorList>
            <person name="Mahan K.M."/>
        </authorList>
    </citation>
    <scope>NUCLEOTIDE SEQUENCE</scope>
    <source>
        <strain evidence="12">UTEX B ZZ1240</strain>
    </source>
</reference>
<evidence type="ECO:0000256" key="11">
    <source>
        <dbReference type="SAM" id="Phobius"/>
    </source>
</evidence>
<keyword evidence="6" id="KW-0931">ER-Golgi transport</keyword>
<dbReference type="EMBL" id="JAFCMP010000003">
    <property type="protein sequence ID" value="KAG5192641.1"/>
    <property type="molecule type" value="Genomic_DNA"/>
</dbReference>
<evidence type="ECO:0000256" key="10">
    <source>
        <dbReference type="ARBA" id="ARBA00023170"/>
    </source>
</evidence>
<evidence type="ECO:0000256" key="5">
    <source>
        <dbReference type="ARBA" id="ARBA00022824"/>
    </source>
</evidence>
<feature type="transmembrane region" description="Helical" evidence="11">
    <location>
        <begin position="154"/>
        <end position="174"/>
    </location>
</feature>
<feature type="transmembrane region" description="Helical" evidence="11">
    <location>
        <begin position="254"/>
        <end position="277"/>
    </location>
</feature>
<evidence type="ECO:0000256" key="3">
    <source>
        <dbReference type="ARBA" id="ARBA00022448"/>
    </source>
</evidence>
<feature type="transmembrane region" description="Helical" evidence="11">
    <location>
        <begin position="218"/>
        <end position="242"/>
    </location>
</feature>
<dbReference type="Proteomes" id="UP000664859">
    <property type="component" value="Unassembled WGS sequence"/>
</dbReference>
<keyword evidence="13" id="KW-1185">Reference proteome</keyword>
<dbReference type="GO" id="GO:0005789">
    <property type="term" value="C:endoplasmic reticulum membrane"/>
    <property type="evidence" value="ECO:0007669"/>
    <property type="project" value="UniProtKB-SubCell"/>
</dbReference>
<feature type="transmembrane region" description="Helical" evidence="11">
    <location>
        <begin position="186"/>
        <end position="206"/>
    </location>
</feature>
<dbReference type="GO" id="GO:0046923">
    <property type="term" value="F:ER retention sequence binding"/>
    <property type="evidence" value="ECO:0007669"/>
    <property type="project" value="InterPro"/>
</dbReference>
<keyword evidence="4 11" id="KW-0812">Transmembrane</keyword>
<dbReference type="AlphaFoldDB" id="A0A836CR66"/>
<keyword evidence="3" id="KW-0813">Transport</keyword>
<comment type="similarity">
    <text evidence="2">Belongs to the ERD2 family.</text>
</comment>
<evidence type="ECO:0000256" key="9">
    <source>
        <dbReference type="ARBA" id="ARBA00023136"/>
    </source>
</evidence>
<organism evidence="12 13">
    <name type="scientific">Tribonema minus</name>
    <dbReference type="NCBI Taxonomy" id="303371"/>
    <lineage>
        <taxon>Eukaryota</taxon>
        <taxon>Sar</taxon>
        <taxon>Stramenopiles</taxon>
        <taxon>Ochrophyta</taxon>
        <taxon>PX clade</taxon>
        <taxon>Xanthophyceae</taxon>
        <taxon>Tribonematales</taxon>
        <taxon>Tribonemataceae</taxon>
        <taxon>Tribonema</taxon>
    </lineage>
</organism>
<dbReference type="GO" id="GO:0016192">
    <property type="term" value="P:vesicle-mediated transport"/>
    <property type="evidence" value="ECO:0007669"/>
    <property type="project" value="UniProtKB-KW"/>
</dbReference>
<gene>
    <name evidence="12" type="ORF">JKP88DRAFT_271114</name>
</gene>
<keyword evidence="8 11" id="KW-1133">Transmembrane helix</keyword>
<dbReference type="GO" id="GO:0006621">
    <property type="term" value="P:protein retention in ER lumen"/>
    <property type="evidence" value="ECO:0007669"/>
    <property type="project" value="InterPro"/>
</dbReference>
<evidence type="ECO:0000256" key="7">
    <source>
        <dbReference type="ARBA" id="ARBA00022927"/>
    </source>
</evidence>
<evidence type="ECO:0000256" key="1">
    <source>
        <dbReference type="ARBA" id="ARBA00004477"/>
    </source>
</evidence>
<dbReference type="OrthoDB" id="7694678at2759"/>
<evidence type="ECO:0000256" key="6">
    <source>
        <dbReference type="ARBA" id="ARBA00022892"/>
    </source>
</evidence>
<keyword evidence="9 11" id="KW-0472">Membrane</keyword>
<feature type="transmembrane region" description="Helical" evidence="11">
    <location>
        <begin position="85"/>
        <end position="102"/>
    </location>
</feature>
<comment type="caution">
    <text evidence="12">The sequence shown here is derived from an EMBL/GenBank/DDBJ whole genome shotgun (WGS) entry which is preliminary data.</text>
</comment>
<proteinExistence type="inferred from homology"/>
<dbReference type="Pfam" id="PF00810">
    <property type="entry name" value="ER_lumen_recept"/>
    <property type="match status" value="1"/>
</dbReference>
<keyword evidence="10 12" id="KW-0675">Receptor</keyword>
<sequence length="295" mass="33535">MASPSAYDKLSPRSTNLDLIKQYNSGLAVWVAFFTFVFLIYYKFSDGDFSFLMTYAALTRTFGFALLLVRMFIKQHAKGVSRKTLEMYVLVFFPRLVSILRHEGYLPYDKSGDFIYHAAEMLSMALAAACLFYMHTRFERSYQRDYDTFGSVGLPSHLGTLYMIVPCVVLAVLLHPTLNNDFISDTTWTLSMYMETCAIIPQLYMFQRSAANKGVVEVLVSHSVFALGFARVLDMIFWLYSYHELSDAAGSKSVGMLVLATQFIHIAIMGDFFYYYLISIKTGKAMQLPISASMV</sequence>
<evidence type="ECO:0000256" key="2">
    <source>
        <dbReference type="ARBA" id="ARBA00010120"/>
    </source>
</evidence>
<evidence type="ECO:0000256" key="4">
    <source>
        <dbReference type="ARBA" id="ARBA00022692"/>
    </source>
</evidence>
<feature type="transmembrane region" description="Helical" evidence="11">
    <location>
        <begin position="23"/>
        <end position="44"/>
    </location>
</feature>
<keyword evidence="5" id="KW-0256">Endoplasmic reticulum</keyword>
<evidence type="ECO:0000313" key="13">
    <source>
        <dbReference type="Proteomes" id="UP000664859"/>
    </source>
</evidence>